<evidence type="ECO:0000313" key="4">
    <source>
        <dbReference type="Proteomes" id="UP000196125"/>
    </source>
</evidence>
<dbReference type="Proteomes" id="UP001283366">
    <property type="component" value="Unassembled WGS sequence"/>
</dbReference>
<dbReference type="Proteomes" id="UP000196125">
    <property type="component" value="Unassembled WGS sequence"/>
</dbReference>
<dbReference type="AlphaFoldDB" id="A0A1Y6IWF9"/>
<keyword evidence="5" id="KW-1185">Reference proteome</keyword>
<name>A0A1Y6IWF9_9VIBR</name>
<proteinExistence type="predicted"/>
<dbReference type="Pfam" id="PF19266">
    <property type="entry name" value="CIS_tube"/>
    <property type="match status" value="1"/>
</dbReference>
<protein>
    <recommendedName>
        <fullName evidence="1">Contractile injection system tube protein N-terminal domain-containing protein</fullName>
    </recommendedName>
</protein>
<evidence type="ECO:0000313" key="3">
    <source>
        <dbReference type="EMBL" id="SMS01976.1"/>
    </source>
</evidence>
<organism evidence="3 4">
    <name type="scientific">Vibrio mangrovi</name>
    <dbReference type="NCBI Taxonomy" id="474394"/>
    <lineage>
        <taxon>Bacteria</taxon>
        <taxon>Pseudomonadati</taxon>
        <taxon>Pseudomonadota</taxon>
        <taxon>Gammaproteobacteria</taxon>
        <taxon>Vibrionales</taxon>
        <taxon>Vibrionaceae</taxon>
        <taxon>Vibrio</taxon>
    </lineage>
</organism>
<feature type="domain" description="Contractile injection system tube protein N-terminal" evidence="1">
    <location>
        <begin position="4"/>
        <end position="156"/>
    </location>
</feature>
<dbReference type="EMBL" id="FXXI01000007">
    <property type="protein sequence ID" value="SMS01976.1"/>
    <property type="molecule type" value="Genomic_DNA"/>
</dbReference>
<gene>
    <name evidence="2" type="ORF">SBX37_06415</name>
    <name evidence="3" type="ORF">VIM7927_03287</name>
</gene>
<dbReference type="EMBL" id="JAWRCO010000001">
    <property type="protein sequence ID" value="MDW6002494.1"/>
    <property type="molecule type" value="Genomic_DNA"/>
</dbReference>
<reference evidence="3 4" key="1">
    <citation type="submission" date="2017-05" db="EMBL/GenBank/DDBJ databases">
        <authorList>
            <person name="Song R."/>
            <person name="Chenine A.L."/>
            <person name="Ruprecht R.M."/>
        </authorList>
    </citation>
    <scope>NUCLEOTIDE SEQUENCE [LARGE SCALE GENOMIC DNA]</scope>
    <source>
        <strain evidence="3 4">CECT 7927</strain>
    </source>
</reference>
<dbReference type="RefSeq" id="WP_200807764.1">
    <property type="nucleotide sequence ID" value="NZ_AP024883.1"/>
</dbReference>
<evidence type="ECO:0000259" key="1">
    <source>
        <dbReference type="Pfam" id="PF19266"/>
    </source>
</evidence>
<evidence type="ECO:0000313" key="2">
    <source>
        <dbReference type="EMBL" id="MDW6002494.1"/>
    </source>
</evidence>
<sequence>MSGLKKMRIVAYSDEKFSSKSGEYVVMLNPESLKIDRGVNYNEEQAPDAGKSSPKYRSTPGERLSFELVIDCSGVVDSSRTDMPTEIKQLKNVVYDYQGSIHRPNYVAVYWGQGLSFKGVLTGMDTNYTYFKPDGTALRAKVSLRFTSYLDPATAAQEEDKQSPDLTHLVQVVDGDSLPQISQQIYRDPNLYVQLAAFNQLDKFRHLAAGSQIVVPPLKRGGES</sequence>
<dbReference type="InterPro" id="IPR045361">
    <property type="entry name" value="CIS_tube_prot_N"/>
</dbReference>
<reference evidence="2 5" key="2">
    <citation type="submission" date="2023-11" db="EMBL/GenBank/DDBJ databases">
        <title>Plant-associative lifestyle of Vibrio porteresiae and its evolutionary dynamics.</title>
        <authorList>
            <person name="Rameshkumar N."/>
            <person name="Kirti K."/>
        </authorList>
    </citation>
    <scope>NUCLEOTIDE SEQUENCE [LARGE SCALE GENOMIC DNA]</scope>
    <source>
        <strain evidence="2 5">MSSRF38</strain>
    </source>
</reference>
<evidence type="ECO:0000313" key="5">
    <source>
        <dbReference type="Proteomes" id="UP001283366"/>
    </source>
</evidence>
<accession>A0A1Y6IWF9</accession>